<feature type="transmembrane region" description="Helical" evidence="1">
    <location>
        <begin position="218"/>
        <end position="236"/>
    </location>
</feature>
<dbReference type="Pfam" id="PF03806">
    <property type="entry name" value="ABG_transport"/>
    <property type="match status" value="1"/>
</dbReference>
<evidence type="ECO:0000313" key="3">
    <source>
        <dbReference type="Proteomes" id="UP000005286"/>
    </source>
</evidence>
<feature type="transmembrane region" description="Helical" evidence="1">
    <location>
        <begin position="476"/>
        <end position="501"/>
    </location>
</feature>
<dbReference type="GO" id="GO:1902604">
    <property type="term" value="P:p-aminobenzoyl-glutamate transmembrane transport"/>
    <property type="evidence" value="ECO:0007669"/>
    <property type="project" value="InterPro"/>
</dbReference>
<name>F0GUQ1_9FIRM</name>
<feature type="transmembrane region" description="Helical" evidence="1">
    <location>
        <begin position="171"/>
        <end position="198"/>
    </location>
</feature>
<dbReference type="GO" id="GO:0015558">
    <property type="term" value="F:secondary active p-aminobenzoyl-glutamate transmembrane transporter activity"/>
    <property type="evidence" value="ECO:0007669"/>
    <property type="project" value="InterPro"/>
</dbReference>
<reference evidence="2 3" key="1">
    <citation type="submission" date="2011-01" db="EMBL/GenBank/DDBJ databases">
        <authorList>
            <person name="Durkin A.S."/>
            <person name="Madupu R."/>
            <person name="Torralba M."/>
            <person name="Gillis M."/>
            <person name="Methe B."/>
            <person name="Sutton G."/>
            <person name="Nelson K.E."/>
        </authorList>
    </citation>
    <scope>NUCLEOTIDE SEQUENCE [LARGE SCALE GENOMIC DNA]</scope>
    <source>
        <strain evidence="2 3">ACS-065-V-Col13</strain>
    </source>
</reference>
<organism evidence="2 3">
    <name type="scientific">Anaerococcus prevotii ACS-065-V-Col13</name>
    <dbReference type="NCBI Taxonomy" id="879305"/>
    <lineage>
        <taxon>Bacteria</taxon>
        <taxon>Bacillati</taxon>
        <taxon>Bacillota</taxon>
        <taxon>Tissierellia</taxon>
        <taxon>Tissierellales</taxon>
        <taxon>Peptoniphilaceae</taxon>
        <taxon>Anaerococcus</taxon>
    </lineage>
</organism>
<evidence type="ECO:0000313" key="2">
    <source>
        <dbReference type="EMBL" id="EGC82495.1"/>
    </source>
</evidence>
<dbReference type="InterPro" id="IPR004697">
    <property type="entry name" value="AbgT"/>
</dbReference>
<dbReference type="PANTHER" id="PTHR30282">
    <property type="entry name" value="P-AMINOBENZOYL GLUTAMATE TRANSPORTER"/>
    <property type="match status" value="1"/>
</dbReference>
<feature type="transmembrane region" description="Helical" evidence="1">
    <location>
        <begin position="415"/>
        <end position="433"/>
    </location>
</feature>
<feature type="transmembrane region" description="Helical" evidence="1">
    <location>
        <begin position="445"/>
        <end position="464"/>
    </location>
</feature>
<dbReference type="PATRIC" id="fig|879305.3.peg.533"/>
<dbReference type="eggNOG" id="COG2978">
    <property type="taxonomic scope" value="Bacteria"/>
</dbReference>
<dbReference type="STRING" id="879305.HMPREF9290_1473"/>
<dbReference type="EMBL" id="AEXM01000012">
    <property type="protein sequence ID" value="EGC82495.1"/>
    <property type="molecule type" value="Genomic_DNA"/>
</dbReference>
<keyword evidence="1" id="KW-1133">Transmembrane helix</keyword>
<dbReference type="RefSeq" id="WP_004834373.1">
    <property type="nucleotide sequence ID" value="NZ_AEXM01000012.1"/>
</dbReference>
<evidence type="ECO:0000256" key="1">
    <source>
        <dbReference type="SAM" id="Phobius"/>
    </source>
</evidence>
<proteinExistence type="predicted"/>
<feature type="transmembrane region" description="Helical" evidence="1">
    <location>
        <begin position="30"/>
        <end position="48"/>
    </location>
</feature>
<comment type="caution">
    <text evidence="2">The sequence shown here is derived from an EMBL/GenBank/DDBJ whole genome shotgun (WGS) entry which is preliminary data.</text>
</comment>
<feature type="transmembrane region" description="Helical" evidence="1">
    <location>
        <begin position="352"/>
        <end position="373"/>
    </location>
</feature>
<feature type="transmembrane region" description="Helical" evidence="1">
    <location>
        <begin position="92"/>
        <end position="114"/>
    </location>
</feature>
<dbReference type="PANTHER" id="PTHR30282:SF0">
    <property type="entry name" value="P-AMINOBENZOYL-GLUTAMATE TRANSPORT PROTEIN"/>
    <property type="match status" value="1"/>
</dbReference>
<feature type="transmembrane region" description="Helical" evidence="1">
    <location>
        <begin position="385"/>
        <end position="408"/>
    </location>
</feature>
<dbReference type="Proteomes" id="UP000005286">
    <property type="component" value="Unassembled WGS sequence"/>
</dbReference>
<dbReference type="AlphaFoldDB" id="F0GUQ1"/>
<feature type="transmembrane region" description="Helical" evidence="1">
    <location>
        <begin position="265"/>
        <end position="285"/>
    </location>
</feature>
<keyword evidence="1" id="KW-0472">Membrane</keyword>
<accession>F0GUQ1</accession>
<keyword evidence="3" id="KW-1185">Reference proteome</keyword>
<feature type="transmembrane region" description="Helical" evidence="1">
    <location>
        <begin position="305"/>
        <end position="325"/>
    </location>
</feature>
<sequence>MANKNKSNDNSSKGFLAGVERVGNALPHPAMIFVIMIAILAVISALAAKSNVTVNYYDAKAEENVELAAVSLLNADGIRYMVNSVVENFTSFAPLGTVLVAMLGVGVAEYAGFFDTGLKKLLSNVPSVLLTAAVVFAGIISNIASDAGYVVVVPLGAMIFASAGKHPIAGLAAAFAGVSGGFSANLIFGPTDALLAGITNEALRASKISATVDVTGNWYFLIVSTFILTIVGTLVTEKIVIPNLGEYKGSYVHDDKPITDLEKKALRNSLIAILIFVVILILAMAPQNAILKEADKSGDINIQHFLGNGLIFAILLLFLIPGVVYGKTVGKINSSNDLVEAMSQAMKSMSGFLVLAFFAAQFVSFFAYTNLGTVLSVKGAEFLEAIGLTGIPLIILFIILSAFINLFIGSASAKWAIMAPIFVPMFFKMGLSPELTQMAYRIADSSTNIISPLMNYFAMIVIFMQKYDKDRGLGTLISTMLPYSMAFLLLWSVLLIIWMAFGLPLGPGAPLTV</sequence>
<protein>
    <submittedName>
        <fullName evidence="2">AbgT transporter family</fullName>
    </submittedName>
</protein>
<keyword evidence="1" id="KW-0812">Transmembrane</keyword>
<gene>
    <name evidence="2" type="ORF">HMPREF9290_1473</name>
</gene>